<protein>
    <recommendedName>
        <fullName evidence="3">F-box domain-containing protein</fullName>
    </recommendedName>
</protein>
<gene>
    <name evidence="1" type="ORF">B0H17DRAFT_1100494</name>
</gene>
<proteinExistence type="predicted"/>
<keyword evidence="2" id="KW-1185">Reference proteome</keyword>
<reference evidence="1" key="1">
    <citation type="submission" date="2023-03" db="EMBL/GenBank/DDBJ databases">
        <title>Massive genome expansion in bonnet fungi (Mycena s.s.) driven by repeated elements and novel gene families across ecological guilds.</title>
        <authorList>
            <consortium name="Lawrence Berkeley National Laboratory"/>
            <person name="Harder C.B."/>
            <person name="Miyauchi S."/>
            <person name="Viragh M."/>
            <person name="Kuo A."/>
            <person name="Thoen E."/>
            <person name="Andreopoulos B."/>
            <person name="Lu D."/>
            <person name="Skrede I."/>
            <person name="Drula E."/>
            <person name="Henrissat B."/>
            <person name="Morin E."/>
            <person name="Kohler A."/>
            <person name="Barry K."/>
            <person name="LaButti K."/>
            <person name="Morin E."/>
            <person name="Salamov A."/>
            <person name="Lipzen A."/>
            <person name="Mereny Z."/>
            <person name="Hegedus B."/>
            <person name="Baldrian P."/>
            <person name="Stursova M."/>
            <person name="Weitz H."/>
            <person name="Taylor A."/>
            <person name="Grigoriev I.V."/>
            <person name="Nagy L.G."/>
            <person name="Martin F."/>
            <person name="Kauserud H."/>
        </authorList>
    </citation>
    <scope>NUCLEOTIDE SEQUENCE</scope>
    <source>
        <strain evidence="1">CBHHK067</strain>
    </source>
</reference>
<organism evidence="1 2">
    <name type="scientific">Mycena rosella</name>
    <name type="common">Pink bonnet</name>
    <name type="synonym">Agaricus rosellus</name>
    <dbReference type="NCBI Taxonomy" id="1033263"/>
    <lineage>
        <taxon>Eukaryota</taxon>
        <taxon>Fungi</taxon>
        <taxon>Dikarya</taxon>
        <taxon>Basidiomycota</taxon>
        <taxon>Agaricomycotina</taxon>
        <taxon>Agaricomycetes</taxon>
        <taxon>Agaricomycetidae</taxon>
        <taxon>Agaricales</taxon>
        <taxon>Marasmiineae</taxon>
        <taxon>Mycenaceae</taxon>
        <taxon>Mycena</taxon>
    </lineage>
</organism>
<dbReference type="EMBL" id="JARKIE010000331">
    <property type="protein sequence ID" value="KAJ7653784.1"/>
    <property type="molecule type" value="Genomic_DNA"/>
</dbReference>
<evidence type="ECO:0008006" key="3">
    <source>
        <dbReference type="Google" id="ProtNLM"/>
    </source>
</evidence>
<evidence type="ECO:0000313" key="2">
    <source>
        <dbReference type="Proteomes" id="UP001221757"/>
    </source>
</evidence>
<accession>A0AAD7CMR8</accession>
<comment type="caution">
    <text evidence="1">The sequence shown here is derived from an EMBL/GenBank/DDBJ whole genome shotgun (WGS) entry which is preliminary data.</text>
</comment>
<dbReference type="AlphaFoldDB" id="A0AAD7CMR8"/>
<name>A0AAD7CMR8_MYCRO</name>
<sequence length="346" mass="38173">MQADRARIADIAARILDMERALLALRHEGALIQERLDSFKYPILTLPNEITSEIFTHFLPGTRDIALSTPVLWRAIGVSTAGMTTQLLESWLTRAGQCLLSIKMGDDYRLGDCLSQFLPAIVARRACWEHLEIIIKPAGLAFLEIGMPSLRCLQLELIAIQAASAPYIFEFCEAPLLRTATLNYIAAAAIVLPWAQLTSLVLKHMLPQEYAPILKQTVNLVHCELICYSEPGVTDDETINLVFLESLLLITPDGDGAGAASEYLNRFILPSLRTLQAPEEFLGAYPIGILTSFISRSACQLQNVCITGLRSTSKAVYRTTFSSIPNFIFNEDPTISYHNEDAGGGE</sequence>
<dbReference type="Proteomes" id="UP001221757">
    <property type="component" value="Unassembled WGS sequence"/>
</dbReference>
<evidence type="ECO:0000313" key="1">
    <source>
        <dbReference type="EMBL" id="KAJ7653784.1"/>
    </source>
</evidence>